<evidence type="ECO:0000256" key="5">
    <source>
        <dbReference type="ARBA" id="ARBA00022837"/>
    </source>
</evidence>
<dbReference type="GO" id="GO:0046872">
    <property type="term" value="F:metal ion binding"/>
    <property type="evidence" value="ECO:0007669"/>
    <property type="project" value="UniProtKB-KW"/>
</dbReference>
<sequence length="996" mass="110874">MLIPSVEWPTVNSFANIGEYNNNTYYGGYFDSNKCYEYSYNANEKERHFYPVDEANNYACPGDNEWSGNFLNWATTQTIDSFRYALTGGYRVKDTTTETWLEKAHNDGQAGLSNRSLPSSGNNYQLVRQLTPFITVKSQNTQYGTTSQVNYITTNISGYSVNNINYGNRLRFALNNKSLSTSTVSYQPNTTLFANVTYELSVRVKVCDASFLETNCEKYGSNYKPEGVLQEYANRLRYSAFGYLNHSVTQRDGAVLRAQQKSIGPYLANLTNDEIRVENPDKEWDPNTGILYRNPSPVDANETYQDFGINVQDSGVINYINKFGQMMTDNAGYKHKSYDPVSEMYYAGLRYLRNLGNVPSYTNMSGLNATTKMQYADGFPVLTDWHDPYQAACQASAFLGIGDVNSHRDKNLPGNTEYRQDEPAMPPEVSQDTINVVQLTNKVGQLEGIGNIGSVQQYTGRYNSAYIAGMAWYANTYDIRPDWAGKQTVATFWVDVLEGQSLADLRNNQYALAAKYGGFRVGEGFDPESYNESLPESWWHTNNDTLKPNFLRPDNYFTAGQSSQIVSSIKQVFARIIARVNGTGAGLASNSTKLISGSKIFQSVFFNKSWHGELKAFSVDTQTGQLYPSPDWLASDQLPAWNQRKIYSGNSLFTWSNLSNTQKNALVSEDVVNYLRGDASKEQRNGGNFRDRYITPLGDIVHSQPVLVGRPDAKLYAGHTFSGADVYATFANNNAQRKAVLYVGSNDGMLHAFEADTGKETYAFVPNAVIFNNLKNLADPNYQHQYYVDGELTVADVYLDNAWKTILVGTLGAGGKAIFALDVTDPSNVKFLWEKDHNNIPALGNIIGKPVITQTANGEWQVLVANGPNSAADKAQLVMINLKTGAVDTIDTGVANNNGLTGITAWSEFANSISNIFYGGDMNGNIWKFTLDQPAQKLFTARSAQDKKQVVSAAPLPGIDPSTGKFWLFFGTGQYLSQLDLTDNSPQSWYWHYSKN</sequence>
<dbReference type="GO" id="GO:0009289">
    <property type="term" value="C:pilus"/>
    <property type="evidence" value="ECO:0007669"/>
    <property type="project" value="UniProtKB-SubCell"/>
</dbReference>
<reference evidence="8" key="2">
    <citation type="submission" date="2023-04" db="EMBL/GenBank/DDBJ databases">
        <authorList>
            <person name="Beletskiy A.V."/>
            <person name="Mardanov A.V."/>
            <person name="Ravin N.V."/>
        </authorList>
    </citation>
    <scope>NUCLEOTIDE SEQUENCE</scope>
    <source>
        <strain evidence="8">GKL-01</strain>
    </source>
</reference>
<keyword evidence="5" id="KW-0106">Calcium</keyword>
<dbReference type="AlphaFoldDB" id="A0AA95KE03"/>
<feature type="domain" description="PilY1 beta-propeller" evidence="7">
    <location>
        <begin position="697"/>
        <end position="931"/>
    </location>
</feature>
<dbReference type="Pfam" id="PF05567">
    <property type="entry name" value="T4P_PilY1"/>
    <property type="match status" value="1"/>
</dbReference>
<dbReference type="InterPro" id="IPR011047">
    <property type="entry name" value="Quinoprotein_ADH-like_sf"/>
</dbReference>
<keyword evidence="4" id="KW-0479">Metal-binding</keyword>
<dbReference type="Gene3D" id="2.130.10.10">
    <property type="entry name" value="YVTN repeat-like/Quinoprotein amine dehydrogenase"/>
    <property type="match status" value="1"/>
</dbReference>
<dbReference type="SUPFAM" id="SSF50998">
    <property type="entry name" value="Quinoprotein alcohol dehydrogenase-like"/>
    <property type="match status" value="1"/>
</dbReference>
<evidence type="ECO:0000256" key="1">
    <source>
        <dbReference type="ARBA" id="ARBA00004561"/>
    </source>
</evidence>
<keyword evidence="6" id="KW-0281">Fimbrium</keyword>
<dbReference type="Proteomes" id="UP001300672">
    <property type="component" value="Chromosome"/>
</dbReference>
<accession>A0AA95KE03</accession>
<evidence type="ECO:0000256" key="4">
    <source>
        <dbReference type="ARBA" id="ARBA00022723"/>
    </source>
</evidence>
<dbReference type="EMBL" id="CP124755">
    <property type="protein sequence ID" value="WGZ89941.1"/>
    <property type="molecule type" value="Genomic_DNA"/>
</dbReference>
<reference evidence="8" key="1">
    <citation type="journal article" date="2023" name="Int. J. Mol. Sci.">
        <title>Metagenomics Revealed a New Genus 'Candidatus Thiocaldithrix dubininis' gen. nov., sp. nov. and a New Species 'Candidatus Thiothrix putei' sp. nov. in the Family Thiotrichaceae, Some Members of Which Have Traits of Both Na+- and H+-Motive Energetics.</title>
        <authorList>
            <person name="Ravin N.V."/>
            <person name="Muntyan M.S."/>
            <person name="Smolyakov D.D."/>
            <person name="Rudenko T.S."/>
            <person name="Beletsky A.V."/>
            <person name="Mardanov A.V."/>
            <person name="Grabovich M.Y."/>
        </authorList>
    </citation>
    <scope>NUCLEOTIDE SEQUENCE</scope>
    <source>
        <strain evidence="8">GKL-01</strain>
    </source>
</reference>
<protein>
    <submittedName>
        <fullName evidence="8">PilC/PilY family type IV pilus protein</fullName>
    </submittedName>
</protein>
<organism evidence="8">
    <name type="scientific">Candidatus Thiocaldithrix dubininis</name>
    <dbReference type="NCBI Taxonomy" id="3080823"/>
    <lineage>
        <taxon>Bacteria</taxon>
        <taxon>Pseudomonadati</taxon>
        <taxon>Pseudomonadota</taxon>
        <taxon>Gammaproteobacteria</taxon>
        <taxon>Thiotrichales</taxon>
        <taxon>Thiotrichaceae</taxon>
        <taxon>Candidatus Thiocaldithrix</taxon>
    </lineage>
</organism>
<evidence type="ECO:0000259" key="7">
    <source>
        <dbReference type="Pfam" id="PF05567"/>
    </source>
</evidence>
<name>A0AA95KE03_9GAMM</name>
<evidence type="ECO:0000256" key="2">
    <source>
        <dbReference type="ARBA" id="ARBA00008387"/>
    </source>
</evidence>
<dbReference type="KEGG" id="tdu:QJT80_10555"/>
<dbReference type="InterPro" id="IPR015943">
    <property type="entry name" value="WD40/YVTN_repeat-like_dom_sf"/>
</dbReference>
<proteinExistence type="inferred from homology"/>
<comment type="subcellular location">
    <subcellularLocation>
        <location evidence="1">Fimbrium</location>
    </subcellularLocation>
</comment>
<gene>
    <name evidence="8" type="ORF">QJT80_10555</name>
</gene>
<keyword evidence="3" id="KW-1029">Fimbrium biogenesis</keyword>
<evidence type="ECO:0000313" key="8">
    <source>
        <dbReference type="EMBL" id="WGZ89941.1"/>
    </source>
</evidence>
<evidence type="ECO:0000256" key="6">
    <source>
        <dbReference type="ARBA" id="ARBA00023263"/>
    </source>
</evidence>
<evidence type="ECO:0000256" key="3">
    <source>
        <dbReference type="ARBA" id="ARBA00022558"/>
    </source>
</evidence>
<dbReference type="InterPro" id="IPR008707">
    <property type="entry name" value="B-propeller_PilY1"/>
</dbReference>
<comment type="similarity">
    <text evidence="2">Belongs to the PilY1 family.</text>
</comment>